<dbReference type="PRINTS" id="PR00866">
    <property type="entry name" value="RNADNAPOLMS"/>
</dbReference>
<dbReference type="Pfam" id="PF00078">
    <property type="entry name" value="RVT_1"/>
    <property type="match status" value="1"/>
</dbReference>
<comment type="similarity">
    <text evidence="8">Belongs to the bacterial reverse transcriptase family.</text>
</comment>
<evidence type="ECO:0000256" key="1">
    <source>
        <dbReference type="ARBA" id="ARBA00012493"/>
    </source>
</evidence>
<dbReference type="InterPro" id="IPR000123">
    <property type="entry name" value="Reverse_transcriptase_msDNA"/>
</dbReference>
<evidence type="ECO:0000259" key="10">
    <source>
        <dbReference type="PROSITE" id="PS50878"/>
    </source>
</evidence>
<sequence>MKRDFTNTFILNSLELPVIDSLDTLSNQVGISKRMLYLLSQQTNKYYKQFQIPKKNNTFREISSPSYSLKLVQRWILEEVFYKINVTDEALAFKKGVNGIKQNATYHLYSLYILGIDIKDFFPSISREKVFYLFKNLGYNNFISNVLSNLCTLDNSLPQGAVTSPYISNIICYNLDRRIKGLCEKRDIVYSRYADDLTFSCDNKDTLKKMYKVLEGIIVDEGFEVNRSKTRFLSPISHKKLTGITIDHQKTKADKELKKKVRAMIHKSIVTGDYSNNNIILGYVSFINSIENGYKKKVINYINILIMKDYKHYPDLVDAYNKNKLFQELNNMVQIDFHTSFAFDIKTYYRQYFKHGFDLDEMEYYEYLNMLESRRVYLEKYHLKDTELEKELGTLQSAADIEEDTDLF</sequence>
<keyword evidence="3" id="KW-0548">Nucleotidyltransferase</keyword>
<feature type="domain" description="Reverse transcriptase" evidence="10">
    <location>
        <begin position="33"/>
        <end position="246"/>
    </location>
</feature>
<keyword evidence="12" id="KW-1185">Reference proteome</keyword>
<keyword evidence="5" id="KW-0460">Magnesium</keyword>
<dbReference type="RefSeq" id="WP_244680099.1">
    <property type="nucleotide sequence ID" value="NZ_JALIRM010000001.1"/>
</dbReference>
<evidence type="ECO:0000313" key="12">
    <source>
        <dbReference type="Proteomes" id="UP001232343"/>
    </source>
</evidence>
<comment type="caution">
    <text evidence="11">The sequence shown here is derived from an EMBL/GenBank/DDBJ whole genome shotgun (WGS) entry which is preliminary data.</text>
</comment>
<dbReference type="SUPFAM" id="SSF56672">
    <property type="entry name" value="DNA/RNA polymerases"/>
    <property type="match status" value="1"/>
</dbReference>
<dbReference type="NCBIfam" id="NF038233">
    <property type="entry name" value="retron_St85_RT"/>
    <property type="match status" value="1"/>
</dbReference>
<dbReference type="InterPro" id="IPR000477">
    <property type="entry name" value="RT_dom"/>
</dbReference>
<evidence type="ECO:0000256" key="3">
    <source>
        <dbReference type="ARBA" id="ARBA00022695"/>
    </source>
</evidence>
<keyword evidence="6 11" id="KW-0695">RNA-directed DNA polymerase</keyword>
<protein>
    <recommendedName>
        <fullName evidence="1">RNA-directed DNA polymerase</fullName>
        <ecNumber evidence="1">2.7.7.49</ecNumber>
    </recommendedName>
</protein>
<dbReference type="InterPro" id="IPR043502">
    <property type="entry name" value="DNA/RNA_pol_sf"/>
</dbReference>
<evidence type="ECO:0000313" key="11">
    <source>
        <dbReference type="EMBL" id="MDQ0341888.1"/>
    </source>
</evidence>
<dbReference type="Proteomes" id="UP001232343">
    <property type="component" value="Unassembled WGS sequence"/>
</dbReference>
<evidence type="ECO:0000256" key="9">
    <source>
        <dbReference type="ARBA" id="ARBA00048173"/>
    </source>
</evidence>
<keyword evidence="2" id="KW-0808">Transferase</keyword>
<evidence type="ECO:0000256" key="8">
    <source>
        <dbReference type="ARBA" id="ARBA00034120"/>
    </source>
</evidence>
<dbReference type="PANTHER" id="PTHR34047:SF7">
    <property type="entry name" value="RNA-DIRECTED DNA POLYMERASE"/>
    <property type="match status" value="1"/>
</dbReference>
<organism evidence="11 12">
    <name type="scientific">Lederbergia wuyishanensis</name>
    <dbReference type="NCBI Taxonomy" id="1347903"/>
    <lineage>
        <taxon>Bacteria</taxon>
        <taxon>Bacillati</taxon>
        <taxon>Bacillota</taxon>
        <taxon>Bacilli</taxon>
        <taxon>Bacillales</taxon>
        <taxon>Bacillaceae</taxon>
        <taxon>Lederbergia</taxon>
    </lineage>
</organism>
<accession>A0ABU0D0H4</accession>
<gene>
    <name evidence="11" type="ORF">J2S14_000681</name>
</gene>
<evidence type="ECO:0000256" key="2">
    <source>
        <dbReference type="ARBA" id="ARBA00022679"/>
    </source>
</evidence>
<evidence type="ECO:0000256" key="5">
    <source>
        <dbReference type="ARBA" id="ARBA00022842"/>
    </source>
</evidence>
<evidence type="ECO:0000256" key="6">
    <source>
        <dbReference type="ARBA" id="ARBA00022918"/>
    </source>
</evidence>
<dbReference type="CDD" id="cd03487">
    <property type="entry name" value="RT_Bac_retron_II"/>
    <property type="match status" value="1"/>
</dbReference>
<dbReference type="EC" id="2.7.7.49" evidence="1"/>
<name>A0ABU0D0H4_9BACI</name>
<dbReference type="InterPro" id="IPR051083">
    <property type="entry name" value="GrpII_Intron_Splice-Mob/Def"/>
</dbReference>
<dbReference type="PANTHER" id="PTHR34047">
    <property type="entry name" value="NUCLEAR INTRON MATURASE 1, MITOCHONDRIAL-RELATED"/>
    <property type="match status" value="1"/>
</dbReference>
<proteinExistence type="inferred from homology"/>
<evidence type="ECO:0000256" key="4">
    <source>
        <dbReference type="ARBA" id="ARBA00022723"/>
    </source>
</evidence>
<dbReference type="GO" id="GO:0003964">
    <property type="term" value="F:RNA-directed DNA polymerase activity"/>
    <property type="evidence" value="ECO:0007669"/>
    <property type="project" value="UniProtKB-KW"/>
</dbReference>
<comment type="catalytic activity">
    <reaction evidence="9">
        <text>DNA(n) + a 2'-deoxyribonucleoside 5'-triphosphate = DNA(n+1) + diphosphate</text>
        <dbReference type="Rhea" id="RHEA:22508"/>
        <dbReference type="Rhea" id="RHEA-COMP:17339"/>
        <dbReference type="Rhea" id="RHEA-COMP:17340"/>
        <dbReference type="ChEBI" id="CHEBI:33019"/>
        <dbReference type="ChEBI" id="CHEBI:61560"/>
        <dbReference type="ChEBI" id="CHEBI:173112"/>
        <dbReference type="EC" id="2.7.7.49"/>
    </reaction>
</comment>
<evidence type="ECO:0000256" key="7">
    <source>
        <dbReference type="ARBA" id="ARBA00023118"/>
    </source>
</evidence>
<dbReference type="EMBL" id="JAUSUO010000001">
    <property type="protein sequence ID" value="MDQ0341888.1"/>
    <property type="molecule type" value="Genomic_DNA"/>
</dbReference>
<keyword evidence="4" id="KW-0479">Metal-binding</keyword>
<keyword evidence="7" id="KW-0051">Antiviral defense</keyword>
<reference evidence="11 12" key="1">
    <citation type="submission" date="2023-07" db="EMBL/GenBank/DDBJ databases">
        <title>Genomic Encyclopedia of Type Strains, Phase IV (KMG-IV): sequencing the most valuable type-strain genomes for metagenomic binning, comparative biology and taxonomic classification.</title>
        <authorList>
            <person name="Goeker M."/>
        </authorList>
    </citation>
    <scope>NUCLEOTIDE SEQUENCE [LARGE SCALE GENOMIC DNA]</scope>
    <source>
        <strain evidence="11 12">DSM 27848</strain>
    </source>
</reference>
<dbReference type="PROSITE" id="PS50878">
    <property type="entry name" value="RT_POL"/>
    <property type="match status" value="1"/>
</dbReference>